<protein>
    <submittedName>
        <fullName evidence="1">Uncharacterized protein</fullName>
    </submittedName>
</protein>
<proteinExistence type="predicted"/>
<reference evidence="1" key="1">
    <citation type="submission" date="2025-08" db="UniProtKB">
        <authorList>
            <consortium name="Ensembl"/>
        </authorList>
    </citation>
    <scope>IDENTIFICATION</scope>
</reference>
<accession>A0A8C2H1R4</accession>
<dbReference type="Proteomes" id="UP000694701">
    <property type="component" value="Unplaced"/>
</dbReference>
<evidence type="ECO:0000313" key="1">
    <source>
        <dbReference type="Ensembl" id="ENSCCRP00020010770.1"/>
    </source>
</evidence>
<dbReference type="AlphaFoldDB" id="A0A8C2H1R4"/>
<organism evidence="1 2">
    <name type="scientific">Cyprinus carpio</name>
    <name type="common">Common carp</name>
    <dbReference type="NCBI Taxonomy" id="7962"/>
    <lineage>
        <taxon>Eukaryota</taxon>
        <taxon>Metazoa</taxon>
        <taxon>Chordata</taxon>
        <taxon>Craniata</taxon>
        <taxon>Vertebrata</taxon>
        <taxon>Euteleostomi</taxon>
        <taxon>Actinopterygii</taxon>
        <taxon>Neopterygii</taxon>
        <taxon>Teleostei</taxon>
        <taxon>Ostariophysi</taxon>
        <taxon>Cypriniformes</taxon>
        <taxon>Cyprinidae</taxon>
        <taxon>Cyprininae</taxon>
        <taxon>Cyprinus</taxon>
    </lineage>
</organism>
<name>A0A8C2H1R4_CYPCA</name>
<sequence length="85" mass="9593">MSFVACVRRWTGRSRKLTSTCSVSKEARTCSKLTDHCSSPCTRLVTIPMAWKSSASVLQNWMNWSPEGQNLRLPLDSLQNKSLMT</sequence>
<dbReference type="Ensembl" id="ENSCCRT00020011951.1">
    <property type="protein sequence ID" value="ENSCCRP00020010770.1"/>
    <property type="gene ID" value="ENSCCRG00020005492.1"/>
</dbReference>
<evidence type="ECO:0000313" key="2">
    <source>
        <dbReference type="Proteomes" id="UP000694701"/>
    </source>
</evidence>